<dbReference type="AlphaFoldDB" id="A0A495Y107"/>
<proteinExistence type="predicted"/>
<dbReference type="EMBL" id="RBXT01000001">
    <property type="protein sequence ID" value="RKT79882.1"/>
    <property type="molecule type" value="Genomic_DNA"/>
</dbReference>
<name>A0A495Y107_9MICO</name>
<comment type="caution">
    <text evidence="1">The sequence shown here is derived from an EMBL/GenBank/DDBJ whole genome shotgun (WGS) entry which is preliminary data.</text>
</comment>
<evidence type="ECO:0000313" key="2">
    <source>
        <dbReference type="Proteomes" id="UP000278440"/>
    </source>
</evidence>
<accession>A0A495Y107</accession>
<dbReference type="Proteomes" id="UP000278440">
    <property type="component" value="Unassembled WGS sequence"/>
</dbReference>
<protein>
    <submittedName>
        <fullName evidence="1">Uncharacterized protein</fullName>
    </submittedName>
</protein>
<reference evidence="1 2" key="1">
    <citation type="submission" date="2018-10" db="EMBL/GenBank/DDBJ databases">
        <title>Sequencing the genomes of 1000 actinobacteria strains.</title>
        <authorList>
            <person name="Klenk H.-P."/>
        </authorList>
    </citation>
    <scope>NUCLEOTIDE SEQUENCE [LARGE SCALE GENOMIC DNA]</scope>
    <source>
        <strain evidence="1 2">DSM 44267</strain>
    </source>
</reference>
<gene>
    <name evidence="1" type="ORF">DFJ68_3360</name>
</gene>
<keyword evidence="2" id="KW-1185">Reference proteome</keyword>
<dbReference type="RefSeq" id="WP_170165809.1">
    <property type="nucleotide sequence ID" value="NZ_RBXT01000001.1"/>
</dbReference>
<evidence type="ECO:0000313" key="1">
    <source>
        <dbReference type="EMBL" id="RKT79882.1"/>
    </source>
</evidence>
<sequence>MNAMHIDPSFVRLEIEARYGRARGHARRDSSLEVLRRTMRRNALRELRPGTR</sequence>
<organism evidence="1 2">
    <name type="scientific">Terracoccus luteus</name>
    <dbReference type="NCBI Taxonomy" id="53356"/>
    <lineage>
        <taxon>Bacteria</taxon>
        <taxon>Bacillati</taxon>
        <taxon>Actinomycetota</taxon>
        <taxon>Actinomycetes</taxon>
        <taxon>Micrococcales</taxon>
        <taxon>Intrasporangiaceae</taxon>
        <taxon>Terracoccus</taxon>
    </lineage>
</organism>